<evidence type="ECO:0000256" key="3">
    <source>
        <dbReference type="ARBA" id="ARBA00022478"/>
    </source>
</evidence>
<dbReference type="GO" id="GO:0005665">
    <property type="term" value="C:RNA polymerase II, core complex"/>
    <property type="evidence" value="ECO:0007669"/>
    <property type="project" value="TreeGrafter"/>
</dbReference>
<evidence type="ECO:0000259" key="7">
    <source>
        <dbReference type="Pfam" id="PF00575"/>
    </source>
</evidence>
<evidence type="ECO:0000256" key="4">
    <source>
        <dbReference type="ARBA" id="ARBA00023163"/>
    </source>
</evidence>
<dbReference type="RefSeq" id="XP_022394597.1">
    <property type="nucleotide sequence ID" value="XM_022527573.1"/>
</dbReference>
<protein>
    <recommendedName>
        <fullName evidence="5">DNA-directed RNA polymerase subunit</fullName>
    </recommendedName>
</protein>
<feature type="region of interest" description="Disordered" evidence="6">
    <location>
        <begin position="526"/>
        <end position="640"/>
    </location>
</feature>
<organism evidence="9 10">
    <name type="scientific">Aspergillus bombycis</name>
    <dbReference type="NCBI Taxonomy" id="109264"/>
    <lineage>
        <taxon>Eukaryota</taxon>
        <taxon>Fungi</taxon>
        <taxon>Dikarya</taxon>
        <taxon>Ascomycota</taxon>
        <taxon>Pezizomycotina</taxon>
        <taxon>Eurotiomycetes</taxon>
        <taxon>Eurotiomycetidae</taxon>
        <taxon>Eurotiales</taxon>
        <taxon>Aspergillaceae</taxon>
        <taxon>Aspergillus</taxon>
    </lineage>
</organism>
<dbReference type="FunFam" id="2.40.50.140:FF:000156">
    <property type="entry name" value="DNA-directed RNA polymerase II subunit"/>
    <property type="match status" value="1"/>
</dbReference>
<feature type="compositionally biased region" description="Polar residues" evidence="6">
    <location>
        <begin position="730"/>
        <end position="739"/>
    </location>
</feature>
<keyword evidence="3 5" id="KW-0240">DNA-directed RNA polymerase</keyword>
<feature type="region of interest" description="Disordered" evidence="6">
    <location>
        <begin position="661"/>
        <end position="764"/>
    </location>
</feature>
<sequence>MFFLKEETKVITLHPSYFGPNVREYLINRLNEEEEGRCTGDHFVICVMDMVDIGEGRVLPSSGQAEYTIKYRAIIWKPFRGETVDAIVTSVKPTGIFTLAGPLSVFIARKNIPSDIKWEPNTVPPQYTDHADQVIEKGTSLRLKILGVKPDVAAINAIGTIKEDYLGYVAFNPQFFLFIFFRPISFSEDITDAHLPIVAHCSKCGSRSPSFATDRPPRNHHSFSNWILPPILLIFAGYLIIDARLAFSIQIISTMSLQDVYQKFLSDPRSASLASDVALIYITTTTRVDGAEAVVKHLARQDHILKRKSQQVIDTVEGLNSLSLDVDTTVEFVSGGGPYLPALDDNFLSDRIATFPTVHIVRFNSQNQIQQVKVYWDQASLLKQVEVIGSRSRGWPIRDAKDQVRLIKTAASSAPVDDVPAPVPANKPEDNGGVYDKVVSPKRRIKDPYAAESLEELLSPGKDRAEPVRAPRAPASAKPPQRDLGELFGNHDDIEIPEPSSARATPVAPKVGAGKNYRASRIFDDDETVAAQDKPQQIAYRAHPKRFDHFELGADNSNREIKPKVSRPVSSQGKGPQWKFEDFVTPEKPKRQLRGQELRSFGISDEEPETPPAKPRVQHRRDAETHFQLTDDIDDESSGRIISSFQNKGLSLYKNHLFADEDEPAESKPSSKDKLPLSVAQKGPSRNKDLETHWTITDESPAKSKADENKKPIAADRQRAVKMLEPSWESYDQSPQPSKTVRPPPQRRQLRSVNERSWSLGDDE</sequence>
<feature type="compositionally biased region" description="Basic and acidic residues" evidence="6">
    <location>
        <begin position="579"/>
        <end position="597"/>
    </location>
</feature>
<keyword evidence="4 5" id="KW-0804">Transcription</keyword>
<dbReference type="CDD" id="cd04462">
    <property type="entry name" value="S1_RNAPII_Rpb7"/>
    <property type="match status" value="1"/>
</dbReference>
<comment type="similarity">
    <text evidence="2">Belongs to the eukaryotic RPB7/RPC8 RNA polymerase subunit family.</text>
</comment>
<evidence type="ECO:0000256" key="1">
    <source>
        <dbReference type="ARBA" id="ARBA00004123"/>
    </source>
</evidence>
<dbReference type="InterPro" id="IPR036898">
    <property type="entry name" value="RNA_pol_Rpb7-like_N_sf"/>
</dbReference>
<dbReference type="OrthoDB" id="1162399at2759"/>
<dbReference type="SUPFAM" id="SSF50249">
    <property type="entry name" value="Nucleic acid-binding proteins"/>
    <property type="match status" value="1"/>
</dbReference>
<dbReference type="InterPro" id="IPR003029">
    <property type="entry name" value="S1_domain"/>
</dbReference>
<feature type="compositionally biased region" description="Low complexity" evidence="6">
    <location>
        <begin position="470"/>
        <end position="479"/>
    </location>
</feature>
<feature type="region of interest" description="Disordered" evidence="6">
    <location>
        <begin position="456"/>
        <end position="483"/>
    </location>
</feature>
<dbReference type="STRING" id="109264.A0A1F8AGK8"/>
<dbReference type="AlphaFoldDB" id="A0A1F8AGK8"/>
<feature type="compositionally biased region" description="Basic and acidic residues" evidence="6">
    <location>
        <begin position="700"/>
        <end position="719"/>
    </location>
</feature>
<evidence type="ECO:0000313" key="10">
    <source>
        <dbReference type="Proteomes" id="UP000179179"/>
    </source>
</evidence>
<dbReference type="InterPro" id="IPR005576">
    <property type="entry name" value="Rpb7-like_N"/>
</dbReference>
<dbReference type="EMBL" id="LYCR01000002">
    <property type="protein sequence ID" value="OGM50880.1"/>
    <property type="molecule type" value="Genomic_DNA"/>
</dbReference>
<feature type="compositionally biased region" description="Basic and acidic residues" evidence="6">
    <location>
        <begin position="665"/>
        <end position="675"/>
    </location>
</feature>
<evidence type="ECO:0000256" key="6">
    <source>
        <dbReference type="SAM" id="MobiDB-lite"/>
    </source>
</evidence>
<dbReference type="Pfam" id="PF00575">
    <property type="entry name" value="S1"/>
    <property type="match status" value="1"/>
</dbReference>
<dbReference type="PANTHER" id="PTHR12709:SF4">
    <property type="entry name" value="DNA-DIRECTED RNA POLYMERASE II SUBUNIT RPB7"/>
    <property type="match status" value="1"/>
</dbReference>
<gene>
    <name evidence="9" type="ORF">ABOM_000443</name>
</gene>
<dbReference type="GO" id="GO:0006367">
    <property type="term" value="P:transcription initiation at RNA polymerase II promoter"/>
    <property type="evidence" value="ECO:0007669"/>
    <property type="project" value="TreeGrafter"/>
</dbReference>
<feature type="region of interest" description="Disordered" evidence="6">
    <location>
        <begin position="413"/>
        <end position="436"/>
    </location>
</feature>
<feature type="domain" description="S1 motif" evidence="7">
    <location>
        <begin position="77"/>
        <end position="154"/>
    </location>
</feature>
<accession>A0A1F8AGK8</accession>
<keyword evidence="5" id="KW-0539">Nucleus</keyword>
<comment type="caution">
    <text evidence="9">The sequence shown here is derived from an EMBL/GenBank/DDBJ whole genome shotgun (WGS) entry which is preliminary data.</text>
</comment>
<reference evidence="9 10" key="1">
    <citation type="journal article" date="2016" name="Genome Biol. Evol.">
        <title>Draft genome sequence of an aflatoxigenic Aspergillus species, A. bombycis.</title>
        <authorList>
            <person name="Moore G.G."/>
            <person name="Mack B.M."/>
            <person name="Beltz S.B."/>
            <person name="Gilbert M.K."/>
        </authorList>
    </citation>
    <scope>NUCLEOTIDE SEQUENCE [LARGE SCALE GENOMIC DNA]</scope>
    <source>
        <strain evidence="10">NRRL 26010</strain>
    </source>
</reference>
<dbReference type="SUPFAM" id="SSF88798">
    <property type="entry name" value="N-terminal, heterodimerisation domain of RBP7 (RpoE)"/>
    <property type="match status" value="1"/>
</dbReference>
<evidence type="ECO:0000256" key="2">
    <source>
        <dbReference type="ARBA" id="ARBA00009307"/>
    </source>
</evidence>
<dbReference type="PANTHER" id="PTHR12709">
    <property type="entry name" value="DNA-DIRECTED RNA POLYMERASE II, III"/>
    <property type="match status" value="1"/>
</dbReference>
<dbReference type="GO" id="GO:0003727">
    <property type="term" value="F:single-stranded RNA binding"/>
    <property type="evidence" value="ECO:0007669"/>
    <property type="project" value="TreeGrafter"/>
</dbReference>
<dbReference type="GO" id="GO:0060213">
    <property type="term" value="P:positive regulation of nuclear-transcribed mRNA poly(A) tail shortening"/>
    <property type="evidence" value="ECO:0007669"/>
    <property type="project" value="TreeGrafter"/>
</dbReference>
<dbReference type="GO" id="GO:0031369">
    <property type="term" value="F:translation initiation factor binding"/>
    <property type="evidence" value="ECO:0007669"/>
    <property type="project" value="TreeGrafter"/>
</dbReference>
<dbReference type="Gene3D" id="2.40.50.140">
    <property type="entry name" value="Nucleic acid-binding proteins"/>
    <property type="match status" value="1"/>
</dbReference>
<name>A0A1F8AGK8_9EURO</name>
<comment type="function">
    <text evidence="5">DNA-dependent RNA polymerase which catalyzes the transcription of DNA into RNA using the four ribonucleoside triphosphates as substrates.</text>
</comment>
<dbReference type="GO" id="GO:0003697">
    <property type="term" value="F:single-stranded DNA binding"/>
    <property type="evidence" value="ECO:0007669"/>
    <property type="project" value="TreeGrafter"/>
</dbReference>
<dbReference type="GO" id="GO:0045948">
    <property type="term" value="P:positive regulation of translational initiation"/>
    <property type="evidence" value="ECO:0007669"/>
    <property type="project" value="TreeGrafter"/>
</dbReference>
<dbReference type="Proteomes" id="UP000179179">
    <property type="component" value="Unassembled WGS sequence"/>
</dbReference>
<keyword evidence="10" id="KW-1185">Reference proteome</keyword>
<dbReference type="Pfam" id="PF03876">
    <property type="entry name" value="SHS2_Rpb7-N"/>
    <property type="match status" value="1"/>
</dbReference>
<dbReference type="GO" id="GO:0000932">
    <property type="term" value="C:P-body"/>
    <property type="evidence" value="ECO:0007669"/>
    <property type="project" value="TreeGrafter"/>
</dbReference>
<dbReference type="InterPro" id="IPR045113">
    <property type="entry name" value="Rpb7-like"/>
</dbReference>
<proteinExistence type="inferred from homology"/>
<evidence type="ECO:0000259" key="8">
    <source>
        <dbReference type="Pfam" id="PF03876"/>
    </source>
</evidence>
<dbReference type="CDD" id="cd04329">
    <property type="entry name" value="RNAP_II_Rpb7_N"/>
    <property type="match status" value="1"/>
</dbReference>
<dbReference type="InterPro" id="IPR012340">
    <property type="entry name" value="NA-bd_OB-fold"/>
</dbReference>
<feature type="compositionally biased region" description="Basic and acidic residues" evidence="6">
    <location>
        <begin position="545"/>
        <end position="563"/>
    </location>
</feature>
<evidence type="ECO:0000313" key="9">
    <source>
        <dbReference type="EMBL" id="OGM50880.1"/>
    </source>
</evidence>
<evidence type="ECO:0000256" key="5">
    <source>
        <dbReference type="RuleBase" id="RU369086"/>
    </source>
</evidence>
<dbReference type="GeneID" id="34443833"/>
<dbReference type="FunFam" id="3.30.1490.120:FF:000001">
    <property type="entry name" value="DNA-directed RNA polymerase II subunit RPB7"/>
    <property type="match status" value="1"/>
</dbReference>
<comment type="subcellular location">
    <subcellularLocation>
        <location evidence="1 5">Nucleus</location>
    </subcellularLocation>
</comment>
<dbReference type="Gene3D" id="3.30.1490.120">
    <property type="entry name" value="RNA polymerase Rpb7-like, N-terminal domain"/>
    <property type="match status" value="1"/>
</dbReference>
<feature type="domain" description="RNA polymerase Rpb7-like N-terminal" evidence="8">
    <location>
        <begin position="9"/>
        <end position="63"/>
    </location>
</feature>